<sequence length="494" mass="56506">MVSDRSWKDKYLQELESSEQREQQWKAERNSLERMLVRTCLASEGQAPDLDRLLIRVRKDLRKGNLDIEKWRSLQEQIDRQVALLDDSPQSRPGNGRSYQPGKAVDAPPQSESSSAVTVGDENDLATIHAQRLRIARRVGQLLGQMIYQVALEPAAEARARRLQKSLLESDSWDVLREGLNSVADLVIAAITRGQREFEAFLKKLDERLGSLRQHFQNQSSAQEGRMDASRQLDREIRRELETFGRQIDSVGELKELKLSVTRHLETIGGVVERFRDQESEREKSYSRQLELMEEKLAAVEANSEQMREQIREERAKALTDLLTQLPNREAWQERLGFEYSRWQRYRHPVTIAVLDIDLFKRVNDSYGHKAGDRVLQMVARECQQRLRTTDFISRFGGEEFVLLLPETPAEDAKRVLDDLRGHIAALPFHFQGEPVTITFSAGVATLEDGDTEETLFDRADKALYAAKDAGRNQVRLSVDCEGLSAASGHQARQ</sequence>
<dbReference type="FunFam" id="3.30.70.270:FF:000001">
    <property type="entry name" value="Diguanylate cyclase domain protein"/>
    <property type="match status" value="1"/>
</dbReference>
<gene>
    <name evidence="7" type="ORF">MARLIPOL_15197</name>
</gene>
<evidence type="ECO:0000256" key="3">
    <source>
        <dbReference type="ARBA" id="ARBA00034247"/>
    </source>
</evidence>
<dbReference type="CDD" id="cd01949">
    <property type="entry name" value="GGDEF"/>
    <property type="match status" value="1"/>
</dbReference>
<protein>
    <recommendedName>
        <fullName evidence="2">diguanylate cyclase</fullName>
        <ecNumber evidence="2">2.7.7.65</ecNumber>
    </recommendedName>
</protein>
<dbReference type="PROSITE" id="PS50887">
    <property type="entry name" value="GGDEF"/>
    <property type="match status" value="1"/>
</dbReference>
<dbReference type="SMART" id="SM00267">
    <property type="entry name" value="GGDEF"/>
    <property type="match status" value="1"/>
</dbReference>
<dbReference type="InterPro" id="IPR050469">
    <property type="entry name" value="Diguanylate_Cyclase"/>
</dbReference>
<dbReference type="Gene3D" id="3.30.70.270">
    <property type="match status" value="1"/>
</dbReference>
<dbReference type="eggNOG" id="COG3706">
    <property type="taxonomic scope" value="Bacteria"/>
</dbReference>
<dbReference type="GO" id="GO:0005886">
    <property type="term" value="C:plasma membrane"/>
    <property type="evidence" value="ECO:0007669"/>
    <property type="project" value="TreeGrafter"/>
</dbReference>
<feature type="region of interest" description="Disordered" evidence="5">
    <location>
        <begin position="84"/>
        <end position="120"/>
    </location>
</feature>
<dbReference type="PANTHER" id="PTHR45138:SF9">
    <property type="entry name" value="DIGUANYLATE CYCLASE DGCM-RELATED"/>
    <property type="match status" value="1"/>
</dbReference>
<dbReference type="RefSeq" id="WP_012139219.1">
    <property type="nucleotide sequence ID" value="NZ_KE007327.1"/>
</dbReference>
<feature type="domain" description="GGDEF" evidence="6">
    <location>
        <begin position="348"/>
        <end position="480"/>
    </location>
</feature>
<dbReference type="GO" id="GO:0043709">
    <property type="term" value="P:cell adhesion involved in single-species biofilm formation"/>
    <property type="evidence" value="ECO:0007669"/>
    <property type="project" value="TreeGrafter"/>
</dbReference>
<accession>R8AXU7</accession>
<evidence type="ECO:0000313" key="7">
    <source>
        <dbReference type="EMBL" id="EON91153.1"/>
    </source>
</evidence>
<organism evidence="7 8">
    <name type="scientific">Marinobacter lipolyticus SM19</name>
    <dbReference type="NCBI Taxonomy" id="1318628"/>
    <lineage>
        <taxon>Bacteria</taxon>
        <taxon>Pseudomonadati</taxon>
        <taxon>Pseudomonadota</taxon>
        <taxon>Gammaproteobacteria</taxon>
        <taxon>Pseudomonadales</taxon>
        <taxon>Marinobacteraceae</taxon>
        <taxon>Marinobacter</taxon>
    </lineage>
</organism>
<dbReference type="InterPro" id="IPR043128">
    <property type="entry name" value="Rev_trsase/Diguanyl_cyclase"/>
</dbReference>
<evidence type="ECO:0000256" key="1">
    <source>
        <dbReference type="ARBA" id="ARBA00001946"/>
    </source>
</evidence>
<dbReference type="Pfam" id="PF00990">
    <property type="entry name" value="GGDEF"/>
    <property type="match status" value="1"/>
</dbReference>
<dbReference type="Proteomes" id="UP000016540">
    <property type="component" value="Unassembled WGS sequence"/>
</dbReference>
<evidence type="ECO:0000256" key="5">
    <source>
        <dbReference type="SAM" id="MobiDB-lite"/>
    </source>
</evidence>
<comment type="cofactor">
    <cofactor evidence="1">
        <name>Mg(2+)</name>
        <dbReference type="ChEBI" id="CHEBI:18420"/>
    </cofactor>
</comment>
<dbReference type="InterPro" id="IPR029787">
    <property type="entry name" value="Nucleotide_cyclase"/>
</dbReference>
<proteinExistence type="predicted"/>
<dbReference type="SUPFAM" id="SSF55073">
    <property type="entry name" value="Nucleotide cyclase"/>
    <property type="match status" value="1"/>
</dbReference>
<name>R8AXU7_9GAMM</name>
<evidence type="ECO:0000256" key="2">
    <source>
        <dbReference type="ARBA" id="ARBA00012528"/>
    </source>
</evidence>
<dbReference type="InterPro" id="IPR000160">
    <property type="entry name" value="GGDEF_dom"/>
</dbReference>
<dbReference type="STRING" id="1318628.MARLIPOL_15197"/>
<feature type="coiled-coil region" evidence="4">
    <location>
        <begin position="276"/>
        <end position="317"/>
    </location>
</feature>
<dbReference type="HOGENOM" id="CLU_025058_0_1_6"/>
<evidence type="ECO:0000256" key="4">
    <source>
        <dbReference type="SAM" id="Coils"/>
    </source>
</evidence>
<dbReference type="InterPro" id="IPR048516">
    <property type="entry name" value="DGCcoil"/>
</dbReference>
<evidence type="ECO:0000313" key="8">
    <source>
        <dbReference type="Proteomes" id="UP000016540"/>
    </source>
</evidence>
<dbReference type="GO" id="GO:1902201">
    <property type="term" value="P:negative regulation of bacterial-type flagellum-dependent cell motility"/>
    <property type="evidence" value="ECO:0007669"/>
    <property type="project" value="TreeGrafter"/>
</dbReference>
<comment type="caution">
    <text evidence="7">The sequence shown here is derived from an EMBL/GenBank/DDBJ whole genome shotgun (WGS) entry which is preliminary data.</text>
</comment>
<dbReference type="OrthoDB" id="9812260at2"/>
<dbReference type="PATRIC" id="fig|1318628.3.peg.3039"/>
<comment type="catalytic activity">
    <reaction evidence="3">
        <text>2 GTP = 3',3'-c-di-GMP + 2 diphosphate</text>
        <dbReference type="Rhea" id="RHEA:24898"/>
        <dbReference type="ChEBI" id="CHEBI:33019"/>
        <dbReference type="ChEBI" id="CHEBI:37565"/>
        <dbReference type="ChEBI" id="CHEBI:58805"/>
        <dbReference type="EC" id="2.7.7.65"/>
    </reaction>
</comment>
<dbReference type="PANTHER" id="PTHR45138">
    <property type="entry name" value="REGULATORY COMPONENTS OF SENSORY TRANSDUCTION SYSTEM"/>
    <property type="match status" value="1"/>
</dbReference>
<dbReference type="AlphaFoldDB" id="R8AXU7"/>
<dbReference type="EC" id="2.7.7.65" evidence="2"/>
<feature type="coiled-coil region" evidence="4">
    <location>
        <begin position="8"/>
        <end position="35"/>
    </location>
</feature>
<dbReference type="Pfam" id="PF20975">
    <property type="entry name" value="DGCcoil"/>
    <property type="match status" value="1"/>
</dbReference>
<keyword evidence="4" id="KW-0175">Coiled coil</keyword>
<evidence type="ECO:0000259" key="6">
    <source>
        <dbReference type="PROSITE" id="PS50887"/>
    </source>
</evidence>
<dbReference type="GO" id="GO:0052621">
    <property type="term" value="F:diguanylate cyclase activity"/>
    <property type="evidence" value="ECO:0007669"/>
    <property type="project" value="UniProtKB-EC"/>
</dbReference>
<keyword evidence="8" id="KW-1185">Reference proteome</keyword>
<reference evidence="7 8" key="1">
    <citation type="journal article" date="2013" name="Genome Announc.">
        <title>Draft Genome Sequence of the Moderately Halophilic Bacterium Marinobacter lipolyticus Strain SM19.</title>
        <authorList>
            <person name="Papke R.T."/>
            <person name="de la Haba R.R."/>
            <person name="Infante-Dominguez C."/>
            <person name="Perez D."/>
            <person name="Sanchez-Porro C."/>
            <person name="Lapierre P."/>
            <person name="Ventosa A."/>
        </authorList>
    </citation>
    <scope>NUCLEOTIDE SEQUENCE [LARGE SCALE GENOMIC DNA]</scope>
    <source>
        <strain evidence="7 8">SM19</strain>
    </source>
</reference>
<dbReference type="EMBL" id="ASAD01000019">
    <property type="protein sequence ID" value="EON91153.1"/>
    <property type="molecule type" value="Genomic_DNA"/>
</dbReference>
<dbReference type="NCBIfam" id="TIGR00254">
    <property type="entry name" value="GGDEF"/>
    <property type="match status" value="1"/>
</dbReference>